<keyword evidence="4" id="KW-1185">Reference proteome</keyword>
<accession>A0A1X6PDA8</accession>
<dbReference type="PANTHER" id="PTHR43861:SF3">
    <property type="entry name" value="PUTATIVE (AFU_ORTHOLOGUE AFUA_2G14390)-RELATED"/>
    <property type="match status" value="1"/>
</dbReference>
<organism evidence="3 4">
    <name type="scientific">Porphyra umbilicalis</name>
    <name type="common">Purple laver</name>
    <name type="synonym">Red alga</name>
    <dbReference type="NCBI Taxonomy" id="2786"/>
    <lineage>
        <taxon>Eukaryota</taxon>
        <taxon>Rhodophyta</taxon>
        <taxon>Bangiophyceae</taxon>
        <taxon>Bangiales</taxon>
        <taxon>Bangiaceae</taxon>
        <taxon>Porphyra</taxon>
    </lineage>
</organism>
<name>A0A1X6PDA8_PORUM</name>
<keyword evidence="1" id="KW-0808">Transferase</keyword>
<dbReference type="SUPFAM" id="SSF53335">
    <property type="entry name" value="S-adenosyl-L-methionine-dependent methyltransferases"/>
    <property type="match status" value="1"/>
</dbReference>
<feature type="domain" description="Methyltransferase type 11" evidence="2">
    <location>
        <begin position="119"/>
        <end position="206"/>
    </location>
</feature>
<dbReference type="Proteomes" id="UP000218209">
    <property type="component" value="Unassembled WGS sequence"/>
</dbReference>
<protein>
    <recommendedName>
        <fullName evidence="2">Methyltransferase type 11 domain-containing protein</fullName>
    </recommendedName>
</protein>
<dbReference type="Gene3D" id="3.40.50.150">
    <property type="entry name" value="Vaccinia Virus protein VP39"/>
    <property type="match status" value="1"/>
</dbReference>
<dbReference type="EMBL" id="KV918803">
    <property type="protein sequence ID" value="OSX78861.1"/>
    <property type="molecule type" value="Genomic_DNA"/>
</dbReference>
<evidence type="ECO:0000313" key="3">
    <source>
        <dbReference type="EMBL" id="OSX78861.1"/>
    </source>
</evidence>
<evidence type="ECO:0000259" key="2">
    <source>
        <dbReference type="Pfam" id="PF08241"/>
    </source>
</evidence>
<evidence type="ECO:0000313" key="4">
    <source>
        <dbReference type="Proteomes" id="UP000218209"/>
    </source>
</evidence>
<dbReference type="InterPro" id="IPR029063">
    <property type="entry name" value="SAM-dependent_MTases_sf"/>
</dbReference>
<proteinExistence type="predicted"/>
<dbReference type="OrthoDB" id="199041at2759"/>
<reference evidence="3 4" key="1">
    <citation type="submission" date="2017-03" db="EMBL/GenBank/DDBJ databases">
        <title>WGS assembly of Porphyra umbilicalis.</title>
        <authorList>
            <person name="Brawley S.H."/>
            <person name="Blouin N.A."/>
            <person name="Ficko-Blean E."/>
            <person name="Wheeler G.L."/>
            <person name="Lohr M."/>
            <person name="Goodson H.V."/>
            <person name="Jenkins J.W."/>
            <person name="Blaby-Haas C.E."/>
            <person name="Helliwell K.E."/>
            <person name="Chan C."/>
            <person name="Marriage T."/>
            <person name="Bhattacharya D."/>
            <person name="Klein A.S."/>
            <person name="Badis Y."/>
            <person name="Brodie J."/>
            <person name="Cao Y."/>
            <person name="Collen J."/>
            <person name="Dittami S.M."/>
            <person name="Gachon C.M."/>
            <person name="Green B.R."/>
            <person name="Karpowicz S."/>
            <person name="Kim J.W."/>
            <person name="Kudahl U."/>
            <person name="Lin S."/>
            <person name="Michel G."/>
            <person name="Mittag M."/>
            <person name="Olson B.J."/>
            <person name="Pangilinan J."/>
            <person name="Peng Y."/>
            <person name="Qiu H."/>
            <person name="Shu S."/>
            <person name="Singer J.T."/>
            <person name="Smith A.G."/>
            <person name="Sprecher B.N."/>
            <person name="Wagner V."/>
            <person name="Wang W."/>
            <person name="Wang Z.-Y."/>
            <person name="Yan J."/>
            <person name="Yarish C."/>
            <person name="Zoeuner-Riek S."/>
            <person name="Zhuang Y."/>
            <person name="Zou Y."/>
            <person name="Lindquist E.A."/>
            <person name="Grimwood J."/>
            <person name="Barry K."/>
            <person name="Rokhsar D.S."/>
            <person name="Schmutz J."/>
            <person name="Stiller J.W."/>
            <person name="Grossman A.R."/>
            <person name="Prochnik S.E."/>
        </authorList>
    </citation>
    <scope>NUCLEOTIDE SEQUENCE [LARGE SCALE GENOMIC DNA]</scope>
    <source>
        <strain evidence="3">4086291</strain>
    </source>
</reference>
<dbReference type="AlphaFoldDB" id="A0A1X6PDA8"/>
<dbReference type="Pfam" id="PF08241">
    <property type="entry name" value="Methyltransf_11"/>
    <property type="match status" value="1"/>
</dbReference>
<dbReference type="GO" id="GO:0008757">
    <property type="term" value="F:S-adenosylmethionine-dependent methyltransferase activity"/>
    <property type="evidence" value="ECO:0007669"/>
    <property type="project" value="InterPro"/>
</dbReference>
<dbReference type="PANTHER" id="PTHR43861">
    <property type="entry name" value="TRANS-ACONITATE 2-METHYLTRANSFERASE-RELATED"/>
    <property type="match status" value="1"/>
</dbReference>
<gene>
    <name evidence="3" type="ORF">BU14_0096s0013</name>
</gene>
<sequence length="289" mass="31082">MAFPTRSLLKRVPVATVVRVGMEVVLVTALVLVLSTVLGKGSASRGGWPTAASLWQCAPALVNAKPACCGPGCRGDMGKAASHYDEKYFQWQTSQGRTKALNTNFNSLFQTRPTDVVGDLGAGGGHILATLNVSRRVAIELNPHARASMAVNYPDAAIHAVQYIEDVEDNSLDLLFSTSVIEHLECPLTELRAAAAKIKVGGRIIVGIKNEGVQVGRQWTDPAQDIDMHLYTWAPQMLANLLYAAGFQVDRVDPPVAAAESASATWTASDRASYKAFVYHWAYATKVGK</sequence>
<evidence type="ECO:0000256" key="1">
    <source>
        <dbReference type="ARBA" id="ARBA00022679"/>
    </source>
</evidence>
<dbReference type="InterPro" id="IPR013216">
    <property type="entry name" value="Methyltransf_11"/>
</dbReference>